<organism evidence="7 8">
    <name type="scientific">Lagenidium giganteum</name>
    <dbReference type="NCBI Taxonomy" id="4803"/>
    <lineage>
        <taxon>Eukaryota</taxon>
        <taxon>Sar</taxon>
        <taxon>Stramenopiles</taxon>
        <taxon>Oomycota</taxon>
        <taxon>Peronosporomycetes</taxon>
        <taxon>Pythiales</taxon>
        <taxon>Pythiaceae</taxon>
    </lineage>
</organism>
<evidence type="ECO:0000256" key="1">
    <source>
        <dbReference type="ARBA" id="ARBA00022786"/>
    </source>
</evidence>
<feature type="compositionally biased region" description="Polar residues" evidence="3">
    <location>
        <begin position="4561"/>
        <end position="4572"/>
    </location>
</feature>
<dbReference type="InterPro" id="IPR009060">
    <property type="entry name" value="UBA-like_sf"/>
</dbReference>
<dbReference type="Pfam" id="PF06701">
    <property type="entry name" value="MIB_HERC2"/>
    <property type="match status" value="1"/>
</dbReference>
<feature type="domain" description="HECT" evidence="5">
    <location>
        <begin position="4854"/>
        <end position="5206"/>
    </location>
</feature>
<dbReference type="SUPFAM" id="SSF49854">
    <property type="entry name" value="Spermadhesin, CUB domain"/>
    <property type="match status" value="1"/>
</dbReference>
<dbReference type="GO" id="GO:0016567">
    <property type="term" value="P:protein ubiquitination"/>
    <property type="evidence" value="ECO:0007669"/>
    <property type="project" value="InterPro"/>
</dbReference>
<dbReference type="GO" id="GO:0046872">
    <property type="term" value="F:metal ion binding"/>
    <property type="evidence" value="ECO:0007669"/>
    <property type="project" value="InterPro"/>
</dbReference>
<gene>
    <name evidence="7" type="ORF">N0F65_004048</name>
</gene>
<dbReference type="CDD" id="cd11709">
    <property type="entry name" value="SPRY"/>
    <property type="match status" value="1"/>
</dbReference>
<feature type="region of interest" description="Disordered" evidence="3">
    <location>
        <begin position="4412"/>
        <end position="4440"/>
    </location>
</feature>
<dbReference type="SUPFAM" id="SSF56204">
    <property type="entry name" value="Hect, E3 ligase catalytic domain"/>
    <property type="match status" value="1"/>
</dbReference>
<dbReference type="Proteomes" id="UP001146120">
    <property type="component" value="Unassembled WGS sequence"/>
</dbReference>
<dbReference type="EMBL" id="DAKRPA010000083">
    <property type="protein sequence ID" value="DAZ99415.1"/>
    <property type="molecule type" value="Genomic_DNA"/>
</dbReference>
<dbReference type="PROSITE" id="PS50237">
    <property type="entry name" value="HECT"/>
    <property type="match status" value="1"/>
</dbReference>
<dbReference type="Pfam" id="PF00632">
    <property type="entry name" value="HECT"/>
    <property type="match status" value="1"/>
</dbReference>
<dbReference type="PROSITE" id="PS50030">
    <property type="entry name" value="UBA"/>
    <property type="match status" value="1"/>
</dbReference>
<dbReference type="InterPro" id="IPR042469">
    <property type="entry name" value="HECTD3"/>
</dbReference>
<proteinExistence type="predicted"/>
<dbReference type="GO" id="GO:0004842">
    <property type="term" value="F:ubiquitin-protein transferase activity"/>
    <property type="evidence" value="ECO:0007669"/>
    <property type="project" value="InterPro"/>
</dbReference>
<dbReference type="InterPro" id="IPR013320">
    <property type="entry name" value="ConA-like_dom_sf"/>
</dbReference>
<dbReference type="InterPro" id="IPR015940">
    <property type="entry name" value="UBA"/>
</dbReference>
<evidence type="ECO:0000256" key="3">
    <source>
        <dbReference type="SAM" id="MobiDB-lite"/>
    </source>
</evidence>
<dbReference type="InterPro" id="IPR043136">
    <property type="entry name" value="B30.2/SPRY_sf"/>
</dbReference>
<reference evidence="7" key="2">
    <citation type="journal article" date="2023" name="Microbiol Resour">
        <title>Decontamination and Annotation of the Draft Genome Sequence of the Oomycete Lagenidium giganteum ARSEF 373.</title>
        <authorList>
            <person name="Morgan W.R."/>
            <person name="Tartar A."/>
        </authorList>
    </citation>
    <scope>NUCLEOTIDE SEQUENCE</scope>
    <source>
        <strain evidence="7">ARSEF 373</strain>
    </source>
</reference>
<protein>
    <recommendedName>
        <fullName evidence="9">HECT domain-containing protein</fullName>
    </recommendedName>
</protein>
<dbReference type="PROSITE" id="PS51416">
    <property type="entry name" value="MIB_HERC2"/>
    <property type="match status" value="1"/>
</dbReference>
<dbReference type="Gene3D" id="3.90.1750.10">
    <property type="entry name" value="Hect, E3 ligase catalytic domains"/>
    <property type="match status" value="1"/>
</dbReference>
<evidence type="ECO:0000313" key="7">
    <source>
        <dbReference type="EMBL" id="DAZ99415.1"/>
    </source>
</evidence>
<dbReference type="InterPro" id="IPR000569">
    <property type="entry name" value="HECT_dom"/>
</dbReference>
<accession>A0AAV2YZB4</accession>
<dbReference type="InterPro" id="IPR035914">
    <property type="entry name" value="Sperma_CUB_dom_sf"/>
</dbReference>
<evidence type="ECO:0000256" key="2">
    <source>
        <dbReference type="PROSITE-ProRule" id="PRU00104"/>
    </source>
</evidence>
<feature type="domain" description="MIB/HERC2" evidence="6">
    <location>
        <begin position="3870"/>
        <end position="3945"/>
    </location>
</feature>
<feature type="region of interest" description="Disordered" evidence="3">
    <location>
        <begin position="98"/>
        <end position="148"/>
    </location>
</feature>
<dbReference type="Gene3D" id="2.30.30.40">
    <property type="entry name" value="SH3 Domains"/>
    <property type="match status" value="2"/>
</dbReference>
<dbReference type="PANTHER" id="PTHR46654:SF1">
    <property type="entry name" value="E3 UBIQUITIN-PROTEIN LIGASE HECTD3"/>
    <property type="match status" value="1"/>
</dbReference>
<dbReference type="Pfam" id="PF13385">
    <property type="entry name" value="Laminin_G_3"/>
    <property type="match status" value="1"/>
</dbReference>
<dbReference type="SUPFAM" id="SSF159034">
    <property type="entry name" value="Mib/herc2 domain-like"/>
    <property type="match status" value="2"/>
</dbReference>
<dbReference type="Gene3D" id="2.60.120.290">
    <property type="entry name" value="Spermadhesin, CUB domain"/>
    <property type="match status" value="1"/>
</dbReference>
<dbReference type="InterPro" id="IPR037252">
    <property type="entry name" value="Mib_Herc2_sf"/>
</dbReference>
<dbReference type="Gene3D" id="3.30.2410.10">
    <property type="entry name" value="Hect, E3 ligase catalytic domain"/>
    <property type="match status" value="1"/>
</dbReference>
<keyword evidence="8" id="KW-1185">Reference proteome</keyword>
<feature type="region of interest" description="Disordered" evidence="3">
    <location>
        <begin position="58"/>
        <end position="86"/>
    </location>
</feature>
<feature type="region of interest" description="Disordered" evidence="3">
    <location>
        <begin position="4561"/>
        <end position="4593"/>
    </location>
</feature>
<dbReference type="InterPro" id="IPR003877">
    <property type="entry name" value="SPRY_dom"/>
</dbReference>
<comment type="caution">
    <text evidence="7">The sequence shown here is derived from an EMBL/GenBank/DDBJ whole genome shotgun (WGS) entry which is preliminary data.</text>
</comment>
<evidence type="ECO:0000259" key="6">
    <source>
        <dbReference type="PROSITE" id="PS51416"/>
    </source>
</evidence>
<feature type="domain" description="UBA" evidence="4">
    <location>
        <begin position="4361"/>
        <end position="4407"/>
    </location>
</feature>
<dbReference type="Gene3D" id="2.60.120.200">
    <property type="match status" value="2"/>
</dbReference>
<name>A0AAV2YZB4_9STRA</name>
<evidence type="ECO:0000259" key="4">
    <source>
        <dbReference type="PROSITE" id="PS50030"/>
    </source>
</evidence>
<dbReference type="Gene3D" id="3.30.2160.10">
    <property type="entry name" value="Hect, E3 ligase catalytic domain"/>
    <property type="match status" value="1"/>
</dbReference>
<dbReference type="SMART" id="SM00119">
    <property type="entry name" value="HECTc"/>
    <property type="match status" value="1"/>
</dbReference>
<sequence>MGADMSKASAALDDDADAHNEFGEKLSARAWREGVPFTLLHDEAFVAEKYRELMAARGQASSPRGALVEDEDVSVSGTNDVPLDELQQVADGARVKLFGQPSRAEQPLVGGVSDDPDASGRTGPGTPGAQGKRANQANGSGTAGGNDRRISASALAGIADTALSRPTVECVMNEKLRTQRVEIIQNYFEQLVAMLESHGSSGARNRARSRSLTAAASAGLSRVEVENIDLVAAGVVAPESSKRPHRATVPNGNASLLFSLSAFRVQLEMLHDFRRTSPRVFRRSVLAMIKSTLEFSPFLLRDVAPGSTEELALMDHLCFCQEVLAGPETTAEQHNITLVLLLALGVSSGRLALVLRFVHGLVRVRTSKAGAQLLQNEELRLLVREVLERMDEYRVKSKLSAFEDATLLRRFTIKTLQAASIDPAHDFRLSLLPQSNTSISTDGSYLYTWNLQRGLMKVGTGLNFTIAGRVYAEAPSASFLKLLQKRPVYNAVLYGEGRDVTSAVSEYMKGLQSDRATPKLVKDILTKDDADDILASFSHRKVFVAYSVNGVRTERIFSDDDLLQISTRADVVVVLFAFYGDFENLGYDFLSGLSTKLEEIEASAPEDGELLLTSSLLAELTDGLSMPILVSADKKLILVSSSHGSNVDTALCVRLGQPISCTDDVTDKVYLSSVALCDCWLYLSILVMEDDNTPVLGRSESAHRVIRVSPKTLTAVDTLELKARAHSQAPAPPLRLSSPMPLFTLVSDGKRMYEVEMSTNSFDVNVFIPTSASDGGVALCFERRFGLDIENVQCSTFVNCLLKILKAKIQVTAPTFTLPTFYTNGSILCAYLPSTSASISESPKYNCLMFDCEEGKYCEPETSVPTSAKTNDDGFDSFEREIAGPAACFDAKTNVIWTLDASKNTVACYKNCGERISSSVDIISLQASVDVECASEDGVAHRILVSLLRNMSSLGSDSRLTSAEKSNAPFVGDLDTDGFDILLELVQVLALKYQEKANTSANDAQTLQACLLILKTNIELLIRSTDRTRKDQVTHRVRAKLQKPLEDLIARVSNDTNAQSASDGQVELLASALDLQAVSMHSDTSKQLDTVSDLLANWQSKQISKVELKVLVRLLTTLCSRVQQVHECIEAEGSKSTRLVRLIELGVSIQINQLNQSVSKRRASLPSASISPDGEEASVQLVTFVNCLIQKVLATFSMSNVTKNRVCATVSVYEAALGACTTICSAAVELVEKHGSSCFDNLLKTLQWGFLGVIAPVVLGCGLVFMRNLDLNVGRIKNAYQDERDQSLANNRVHSMLFELMKQHAEKLKELVKSMDVLVSFLDPSVREREVESVSVTKRVDTVESSHSYENNLDEINELRIPGASKLTITFDAQSRTEFNYDYITFYKTRDQTEYYGEQFYSGRDLEHNWPGVGGNPPLVIDADHCFVFFHTDSSNTDWGFKFTAVGEILQEKKTLQLHWIAFIQESAVNLLDETVKSFVEASTFAPMEEIEVLNDKFLQSDLIKSGICAEHNQNTNVVDLLKDFVDPPEGSQAERVIQALHERSGTIRLRSISSTSFTSSAAPPSTTTQSINSAVRAVAAAILHHNMWGMDAYAFAQNLRGDVSEQLMRGWKNAQKMRDWFHLGDAADASIHRSISPSRRRSRKLRRQPSAFKGVSEESLQILCTNVIERAKFLLELTPASFSYVSGAKRRWGLLVKYGYAIGRSNPAESPLEKWYNLLDELQAATELRSLFQYRRSSFERMKSGQAKSVTEQVLEFIQSDADVDELKRIISARNMRARARTFGIETLVASLQHCSYPRLRCVLVESFATTLKKLSLPAALLQVLANGGTSAANLTALSSQRVHFDSRLSGCNEEYRRGLSGAFGDCLSLFAQLLMALDSSESTLTVVILKCCALDYDVDDSYLLHDSRILTQILRLLSSESVRVRRSAQSLLGVFLSRFVVGKAASSLEAGDSRDGDIYDVSAFQKQLFTAVGLQLEGVVSLTSGGDMPAEVAYDPLKVSYLPDHSPGLTAPHMQSIGVQWNHTIMLWVYCPSSSCCYALKVGDEVRRGPDWKDGNDEDGGDREVGIVTAICSSRTVEVRWVASNTAFEYVFDPKADIYEVILLDEGVGGTIFFKGNKNLTQGTALATPWSYFALFMNDKRQLSYKIACGAEKDTIYHTNHELEPDTWTHVAIVQEEDALKFYIDGSLSTQQLLDPFLIMRGNVNPSQSRIVESVHPYSDSVDQYWPVHVPGAKKLRITFDPLCDIDRSTGFVRFYKNARCNEFWGDERYSGKYHDPERNFPGAQSHRYRGRRMGVNAPVTVVDAVEILADKCLVYFHSDGHSTGWGFRLLVSPVFPDESDSSGTTLNPYPFYFGEGPLRIYDDAAAKCWVYAPKVLDFPIAENDLISEIHADSPANVVTPVRVPNERILHILGLIRTCSETAFGRNLISTPENIGNMLFLAFDTRVSVETRCGSMRVLRDLSSFLNPKIVEVQFRRMFPRAGTTFMEFVLDSLADMMNVWSRYAQDQPVNALALQPEDATEGQLDIRESAQGAASLMSSCISLLRGLVGSFNWNELLFTAMEKSVTSLQNLLQKNIHEVDAHQLGRDIATFALFGGSYDGVALGGRVKCFVNIDGKETIETGYLVQLRIRQTVRLARILFDCDPSRPVDVPVSDVAHLSQEDDHELAHFLKHMSPFASRIRDLFEAGLQIQANNPTDKGVYKPKRSRKEIVEVLESEHPYVGGEDITYPLDFRGANEIVIYFDKNSTTANCNDFVRFNKRRTDRGTDDSTESLEFWGEEKYFGDSFPGVGNVPPLRIPASSVDVYFHTESTPNTNSEWGFKLTAHAFEETVTYPPELPPSIIVNAVNDLRARCVKALGVLFRLQHDQESINAYAPLISSLTKIANAPNDGRPTRSAPKSQVFESKHPYANSLLEYMAVTFSGASNLVITFDPQCRTEHGCDYLCFFKDKSLTDRWGAYQYSGCDDTANWPGTGGRPPLIIPSDSFTLLWCTDTSNVDWGWKFTVSAEFSSVSPLALTLEQLDRQAYHMYEVMYEKQRAQRCPYPAEFEGFEKIDAAQANDYGFVGEPIRKLLTSSSSRGELARRKTITKLSRQRKRYRVINDNKVCIRKDKRDDAPTVRQLKIGEEFDAAEADEEWLRLDDPDAKSSDVGWVRHRSGDSVYALSIAAIMQREDLMVLGVDDSHLEFTQSVLEMDESNPEYEALACFNSQFSNEGLKGQSDRFQSLTYDTHRALATKGAREALLTFLSCDPHRTPVRMMDFGTVDNLLLLFSQYFCLEKTHLAFDGQSDVLLALGKRLHAFFDDTANEATTMDMLQRCVDIFHCATSQLPRARGASRVIESAHPYHDNLDQYWQLSIPGAIKIKVMFDPRSKTETGCDWVCFYKDGSNRSELYGETQYGGRGGSENFPGCGGRPPLIIDADRFEVHFHSDSNQSDWGFKLYAVGIFETESAAGEADGPKGEDIAGFVSLLHMCCWILITLSNKPDITQRQYESLFSTDMLEALLLGLQEFPQIIKRHVFQLITNMATKTSYFRELPAPAIERIRDTINVKLRAQYAAEDRVDSKSHYLQALVQCALAIDLAIDSTWYADYRGLLSPENKFTSTQMIQEMTPPGCPFQRCWRSGTSCSSGIHTFTIRMSENAHFEGLGIFVGNSQQQGQKLEVAWNGTSAWIGNVPVSDSKWVPSRLTSEDVITVGVDLKYSTVVVRKNQLTVVTLVGRAGTDALLSWQSFSPKSELSLAVATSKPKSPIVRTWRCSPLAEIPPPTSPGWLYKIVDAASIMLDFQENRISQCVARESKHPLVRDDEVTWERVHVPGAVALEVRFDQRTALGSSHVVTISDGPSHKDGQQFALTAMKGTKLCAKNPSLFVSDASRRNVLLRTGDLVVRSADWDYGNEDGGPGSIGVVTEIVVGGGVRVRWKVSGKETIYRYSYNSRYDVQPLEKSDPTCGPLVVFGDALYFDVKVGNQDADPAETVEFQGSACVSSPIALKFDLRKSRLSFGDDYCIELWACVSEFHSKGANVPDLLHLTDQNNIFKLSIDIDGTDHAVVSAGSSGKMIPLTCDVHDHTMKMPVGGWVHLAVVASGSRCIVYLNGDVAFSGCLKTSDNRSSFLLGNLSISSGSRGVVSHVSDVRLWDVAFQSEHIQSHAKGMNSIVRDESSGGSRPGTPAKTTMAVPSSVYPPSPPRSPRLSASMAPIASKKWTTINRSGKDLVNVRFVGSVDVNKLDHANKVFYYEVGVLSGGKVSVGWLRSGVNPGAGVSVGEIEGSYAIDLLQKKAHFQGSDRDLGAYTSASSGLGSPRGSASRSSLFGEPGVRSGDTLGCAFVVSEKRMIFYINGINVAETRIGSSGGRTEVKASSAADQQKEFDDLVEEMLSIGFSRKVSTEAVEASGADNIENAVDWLLDATVREADASGESSRSPRTSRVSTTMSPPASPHRVALSPRKKKILGGVSSFRAFSDSLESCYTPCATLGAQGAQGLAWNFGDKPFRYQPTDLPGELVPMLDVQRAVETEQDEVSFFEVFDPIDRVWERCKYRHKLQDITPVLVGWWKLDEGTGTALTDASGNQQVGSAQPYARRGASHPDGLPAPPARVDDKHLWDRQVIPPVCSQPLTTGSSRSQTSSEESSWGYKFFVIPHFTHESISRSRFKTQAPRFADSFVGLLPRHDQQLVKYVNKAVQSKRLNLTQLLRVSWSEIAPNEDELVRWPVLVEMTRSLSESSGNSASSTLSVPTTAHESSQDRIAKRFKILQEYNSSINRLFPLIGFRAVAPKSTKFQSPLTLSALVADQRFRIFNLVKCNMWEDALERTNENGVSFELTLNRPKAMRHRSCNTPDWDGRYALFSQAFRQINSLDGAHFRRKDNIYYVRFLGENAEDAGGPYRETFAQYCEELHSSQLPLLLPTCNSQHNVGAGREKWVLNPGATSPTLLQMYEFLGKLMGVAVRSKQYLALNISTLIWKKLVGENVTVDDLAAIDSMVVNSMKKMRTIDRYGVTEEMFEDIVMETFTTLSSDNRLVALKAHGNSIPVTFSSRCEYADLVEKYRLQEFDTQVNALFQGFSKVLPTKLLSMFTGSELEAMVCGTPEIDVDLLEKCTEYSSCSATDEHIVWFWQVLRNFSHEERSAFLRFVWGRSRLPATEKDFPQLFKLQSFNKAQPGRNLDGYLPIAHTCFFAVEVPRYSSAEVLKDKLLYAIYNCQEIDADGDSVAANQLGWEE</sequence>
<feature type="region of interest" description="Disordered" evidence="3">
    <location>
        <begin position="4155"/>
        <end position="4193"/>
    </location>
</feature>
<dbReference type="SUPFAM" id="SSF46934">
    <property type="entry name" value="UBA-like"/>
    <property type="match status" value="1"/>
</dbReference>
<reference evidence="7" key="1">
    <citation type="submission" date="2022-11" db="EMBL/GenBank/DDBJ databases">
        <authorList>
            <person name="Morgan W.R."/>
            <person name="Tartar A."/>
        </authorList>
    </citation>
    <scope>NUCLEOTIDE SEQUENCE</scope>
    <source>
        <strain evidence="7">ARSEF 373</strain>
    </source>
</reference>
<dbReference type="SUPFAM" id="SSF49899">
    <property type="entry name" value="Concanavalin A-like lectins/glucanases"/>
    <property type="match status" value="2"/>
</dbReference>
<feature type="region of interest" description="Disordered" evidence="3">
    <location>
        <begin position="4292"/>
        <end position="4311"/>
    </location>
</feature>
<dbReference type="InterPro" id="IPR035983">
    <property type="entry name" value="Hect_E3_ubiquitin_ligase"/>
</dbReference>
<evidence type="ECO:0008006" key="9">
    <source>
        <dbReference type="Google" id="ProtNLM"/>
    </source>
</evidence>
<feature type="compositionally biased region" description="Low complexity" evidence="3">
    <location>
        <begin position="4418"/>
        <end position="4433"/>
    </location>
</feature>
<dbReference type="PANTHER" id="PTHR46654">
    <property type="entry name" value="E3 UBIQUITIN-PROTEIN LIGASE HECTD3"/>
    <property type="match status" value="1"/>
</dbReference>
<feature type="active site" description="Glycyl thioester intermediate" evidence="2">
    <location>
        <position position="5169"/>
    </location>
</feature>
<feature type="compositionally biased region" description="Polar residues" evidence="3">
    <location>
        <begin position="4292"/>
        <end position="4309"/>
    </location>
</feature>
<keyword evidence="1 2" id="KW-0833">Ubl conjugation pathway</keyword>
<evidence type="ECO:0000313" key="8">
    <source>
        <dbReference type="Proteomes" id="UP001146120"/>
    </source>
</evidence>
<dbReference type="Gene3D" id="2.60.120.920">
    <property type="match status" value="1"/>
</dbReference>
<dbReference type="Gene3D" id="1.10.8.10">
    <property type="entry name" value="DNA helicase RuvA subunit, C-terminal domain"/>
    <property type="match status" value="1"/>
</dbReference>
<dbReference type="Pfam" id="PF00622">
    <property type="entry name" value="SPRY"/>
    <property type="match status" value="1"/>
</dbReference>
<evidence type="ECO:0000259" key="5">
    <source>
        <dbReference type="PROSITE" id="PS50237"/>
    </source>
</evidence>
<dbReference type="InterPro" id="IPR010606">
    <property type="entry name" value="Mib_Herc2"/>
</dbReference>